<dbReference type="PANTHER" id="PTHR30616:SF2">
    <property type="entry name" value="PURINE NUCLEOSIDE PHOSPHORYLASE LACC1"/>
    <property type="match status" value="1"/>
</dbReference>
<keyword evidence="6" id="KW-0862">Zinc</keyword>
<evidence type="ECO:0000256" key="3">
    <source>
        <dbReference type="ARBA" id="ARBA00022679"/>
    </source>
</evidence>
<dbReference type="AlphaFoldDB" id="A0A2A2GAU5"/>
<dbReference type="Proteomes" id="UP000218831">
    <property type="component" value="Unassembled WGS sequence"/>
</dbReference>
<proteinExistence type="inferred from homology"/>
<comment type="catalytic activity">
    <reaction evidence="1">
        <text>inosine + phosphate = alpha-D-ribose 1-phosphate + hypoxanthine</text>
        <dbReference type="Rhea" id="RHEA:27646"/>
        <dbReference type="ChEBI" id="CHEBI:17368"/>
        <dbReference type="ChEBI" id="CHEBI:17596"/>
        <dbReference type="ChEBI" id="CHEBI:43474"/>
        <dbReference type="ChEBI" id="CHEBI:57720"/>
        <dbReference type="EC" id="2.4.2.1"/>
    </reaction>
    <physiologicalReaction direction="left-to-right" evidence="1">
        <dbReference type="Rhea" id="RHEA:27647"/>
    </physiologicalReaction>
</comment>
<dbReference type="Gene3D" id="3.60.140.10">
    <property type="entry name" value="CNF1/YfiH-like putative cysteine hydrolases"/>
    <property type="match status" value="1"/>
</dbReference>
<evidence type="ECO:0000256" key="2">
    <source>
        <dbReference type="ARBA" id="ARBA00007353"/>
    </source>
</evidence>
<keyword evidence="4" id="KW-0479">Metal-binding</keyword>
<evidence type="ECO:0000256" key="4">
    <source>
        <dbReference type="ARBA" id="ARBA00022723"/>
    </source>
</evidence>
<evidence type="ECO:0000256" key="5">
    <source>
        <dbReference type="ARBA" id="ARBA00022801"/>
    </source>
</evidence>
<reference evidence="11 12" key="1">
    <citation type="submission" date="2017-08" db="EMBL/GenBank/DDBJ databases">
        <title>Aliifodinibius alkalisoli sp. nov., isolated from saline alkaline soil.</title>
        <authorList>
            <person name="Liu D."/>
            <person name="Zhang G."/>
        </authorList>
    </citation>
    <scope>NUCLEOTIDE SEQUENCE [LARGE SCALE GENOMIC DNA]</scope>
    <source>
        <strain evidence="11 12">WN023</strain>
    </source>
</reference>
<accession>A0A2A2GAU5</accession>
<evidence type="ECO:0000256" key="7">
    <source>
        <dbReference type="ARBA" id="ARBA00047989"/>
    </source>
</evidence>
<name>A0A2A2GAU5_9BACT</name>
<evidence type="ECO:0000256" key="10">
    <source>
        <dbReference type="RuleBase" id="RU361274"/>
    </source>
</evidence>
<dbReference type="InterPro" id="IPR038371">
    <property type="entry name" value="Cu_polyphenol_OxRdtase_sf"/>
</dbReference>
<dbReference type="CDD" id="cd16833">
    <property type="entry name" value="YfiH"/>
    <property type="match status" value="1"/>
</dbReference>
<evidence type="ECO:0000256" key="9">
    <source>
        <dbReference type="ARBA" id="ARBA00049893"/>
    </source>
</evidence>
<dbReference type="RefSeq" id="WP_095606663.1">
    <property type="nucleotide sequence ID" value="NZ_NSKE01000006.1"/>
</dbReference>
<organism evidence="11 12">
    <name type="scientific">Fodinibius salipaludis</name>
    <dbReference type="NCBI Taxonomy" id="2032627"/>
    <lineage>
        <taxon>Bacteria</taxon>
        <taxon>Pseudomonadati</taxon>
        <taxon>Balneolota</taxon>
        <taxon>Balneolia</taxon>
        <taxon>Balneolales</taxon>
        <taxon>Balneolaceae</taxon>
        <taxon>Fodinibius</taxon>
    </lineage>
</organism>
<keyword evidence="3" id="KW-0808">Transferase</keyword>
<dbReference type="NCBIfam" id="TIGR00726">
    <property type="entry name" value="peptidoglycan editing factor PgeF"/>
    <property type="match status" value="1"/>
</dbReference>
<dbReference type="InterPro" id="IPR003730">
    <property type="entry name" value="Cu_polyphenol_OxRdtase"/>
</dbReference>
<protein>
    <recommendedName>
        <fullName evidence="10">Purine nucleoside phosphorylase</fullName>
    </recommendedName>
</protein>
<comment type="similarity">
    <text evidence="2 10">Belongs to the purine nucleoside phosphorylase YfiH/LACC1 family.</text>
</comment>
<dbReference type="EMBL" id="NSKE01000006">
    <property type="protein sequence ID" value="PAU93987.1"/>
    <property type="molecule type" value="Genomic_DNA"/>
</dbReference>
<dbReference type="SUPFAM" id="SSF64438">
    <property type="entry name" value="CNF1/YfiH-like putative cysteine hydrolases"/>
    <property type="match status" value="1"/>
</dbReference>
<dbReference type="PANTHER" id="PTHR30616">
    <property type="entry name" value="UNCHARACTERIZED PROTEIN YFIH"/>
    <property type="match status" value="1"/>
</dbReference>
<comment type="catalytic activity">
    <reaction evidence="9">
        <text>S-methyl-5'-thioadenosine + phosphate = 5-(methylsulfanyl)-alpha-D-ribose 1-phosphate + adenine</text>
        <dbReference type="Rhea" id="RHEA:11852"/>
        <dbReference type="ChEBI" id="CHEBI:16708"/>
        <dbReference type="ChEBI" id="CHEBI:17509"/>
        <dbReference type="ChEBI" id="CHEBI:43474"/>
        <dbReference type="ChEBI" id="CHEBI:58533"/>
        <dbReference type="EC" id="2.4.2.28"/>
    </reaction>
    <physiologicalReaction direction="left-to-right" evidence="9">
        <dbReference type="Rhea" id="RHEA:11853"/>
    </physiologicalReaction>
</comment>
<evidence type="ECO:0000256" key="6">
    <source>
        <dbReference type="ARBA" id="ARBA00022833"/>
    </source>
</evidence>
<sequence length="254" mass="28334">MKNLKTDFSVIVPRILRDEKDIRAWFTLKNQEFERPGQAIAGLNLGFNTPENKEQVARNRLALLSSLDIDSDWVAYADQVHSNRVQFVTEGGTYPSTDGLVTKVPGLTLAIQVADCAAVLLWDAENKVIAALHAGWRGAVGDIIPRGIKKMKEQGAEASKIKSFVSPCLSLKNFEVGIEVADQFPDQFVNNTDFEKPHVDLKSFIRHQLLDKGIPGNQIEICEECTIGEAEKFYSYRREGNKSGRMLALIQISE</sequence>
<comment type="caution">
    <text evidence="11">The sequence shown here is derived from an EMBL/GenBank/DDBJ whole genome shotgun (WGS) entry which is preliminary data.</text>
</comment>
<evidence type="ECO:0000313" key="12">
    <source>
        <dbReference type="Proteomes" id="UP000218831"/>
    </source>
</evidence>
<comment type="catalytic activity">
    <reaction evidence="8">
        <text>adenosine + phosphate = alpha-D-ribose 1-phosphate + adenine</text>
        <dbReference type="Rhea" id="RHEA:27642"/>
        <dbReference type="ChEBI" id="CHEBI:16335"/>
        <dbReference type="ChEBI" id="CHEBI:16708"/>
        <dbReference type="ChEBI" id="CHEBI:43474"/>
        <dbReference type="ChEBI" id="CHEBI:57720"/>
        <dbReference type="EC" id="2.4.2.1"/>
    </reaction>
    <physiologicalReaction direction="left-to-right" evidence="8">
        <dbReference type="Rhea" id="RHEA:27643"/>
    </physiologicalReaction>
</comment>
<dbReference type="GO" id="GO:0017061">
    <property type="term" value="F:S-methyl-5-thioadenosine phosphorylase activity"/>
    <property type="evidence" value="ECO:0007669"/>
    <property type="project" value="UniProtKB-EC"/>
</dbReference>
<keyword evidence="12" id="KW-1185">Reference proteome</keyword>
<dbReference type="InterPro" id="IPR011324">
    <property type="entry name" value="Cytotoxic_necrot_fac-like_cat"/>
</dbReference>
<dbReference type="Pfam" id="PF02578">
    <property type="entry name" value="Cu-oxidase_4"/>
    <property type="match status" value="1"/>
</dbReference>
<evidence type="ECO:0000256" key="8">
    <source>
        <dbReference type="ARBA" id="ARBA00048968"/>
    </source>
</evidence>
<dbReference type="OrthoDB" id="4279at2"/>
<evidence type="ECO:0000256" key="1">
    <source>
        <dbReference type="ARBA" id="ARBA00000553"/>
    </source>
</evidence>
<dbReference type="GO" id="GO:0005507">
    <property type="term" value="F:copper ion binding"/>
    <property type="evidence" value="ECO:0007669"/>
    <property type="project" value="TreeGrafter"/>
</dbReference>
<gene>
    <name evidence="11" type="ORF">CK503_09995</name>
</gene>
<evidence type="ECO:0000313" key="11">
    <source>
        <dbReference type="EMBL" id="PAU93987.1"/>
    </source>
</evidence>
<keyword evidence="5" id="KW-0378">Hydrolase</keyword>
<dbReference type="GO" id="GO:0016787">
    <property type="term" value="F:hydrolase activity"/>
    <property type="evidence" value="ECO:0007669"/>
    <property type="project" value="UniProtKB-KW"/>
</dbReference>
<comment type="catalytic activity">
    <reaction evidence="7">
        <text>adenosine + H2O + H(+) = inosine + NH4(+)</text>
        <dbReference type="Rhea" id="RHEA:24408"/>
        <dbReference type="ChEBI" id="CHEBI:15377"/>
        <dbReference type="ChEBI" id="CHEBI:15378"/>
        <dbReference type="ChEBI" id="CHEBI:16335"/>
        <dbReference type="ChEBI" id="CHEBI:17596"/>
        <dbReference type="ChEBI" id="CHEBI:28938"/>
        <dbReference type="EC" id="3.5.4.4"/>
    </reaction>
    <physiologicalReaction direction="left-to-right" evidence="7">
        <dbReference type="Rhea" id="RHEA:24409"/>
    </physiologicalReaction>
</comment>